<dbReference type="PANTHER" id="PTHR40626">
    <property type="entry name" value="MIP31509P"/>
    <property type="match status" value="1"/>
</dbReference>
<dbReference type="CDD" id="cd12148">
    <property type="entry name" value="fungal_TF_MHR"/>
    <property type="match status" value="1"/>
</dbReference>
<dbReference type="GO" id="GO:0006351">
    <property type="term" value="P:DNA-templated transcription"/>
    <property type="evidence" value="ECO:0007669"/>
    <property type="project" value="InterPro"/>
</dbReference>
<dbReference type="VEuPathDB" id="FungiDB:F9C07_1379324"/>
<dbReference type="PROSITE" id="PS00028">
    <property type="entry name" value="ZINC_FINGER_C2H2_1"/>
    <property type="match status" value="2"/>
</dbReference>
<keyword evidence="2" id="KW-0479">Metal-binding</keyword>
<keyword evidence="12" id="KW-1185">Reference proteome</keyword>
<evidence type="ECO:0000313" key="11">
    <source>
        <dbReference type="EMBL" id="QRD85491.1"/>
    </source>
</evidence>
<dbReference type="FunFam" id="3.30.160.60:FF:000100">
    <property type="entry name" value="Zinc finger 45-like"/>
    <property type="match status" value="1"/>
</dbReference>
<dbReference type="Gene3D" id="3.30.160.60">
    <property type="entry name" value="Classic Zinc Finger"/>
    <property type="match status" value="2"/>
</dbReference>
<name>A0A7U2MKM1_ASPFN</name>
<proteinExistence type="predicted"/>
<dbReference type="Proteomes" id="UP000596276">
    <property type="component" value="Chromosome 3"/>
</dbReference>
<evidence type="ECO:0000313" key="12">
    <source>
        <dbReference type="Proteomes" id="UP000596276"/>
    </source>
</evidence>
<evidence type="ECO:0000256" key="7">
    <source>
        <dbReference type="ARBA" id="ARBA00023163"/>
    </source>
</evidence>
<keyword evidence="3" id="KW-0677">Repeat</keyword>
<dbReference type="SMART" id="SM00355">
    <property type="entry name" value="ZnF_C2H2"/>
    <property type="match status" value="2"/>
</dbReference>
<dbReference type="InterPro" id="IPR051059">
    <property type="entry name" value="VerF-like"/>
</dbReference>
<evidence type="ECO:0000256" key="5">
    <source>
        <dbReference type="ARBA" id="ARBA00022833"/>
    </source>
</evidence>
<dbReference type="GO" id="GO:0000981">
    <property type="term" value="F:DNA-binding transcription factor activity, RNA polymerase II-specific"/>
    <property type="evidence" value="ECO:0007669"/>
    <property type="project" value="InterPro"/>
</dbReference>
<keyword evidence="5" id="KW-0862">Zinc</keyword>
<feature type="domain" description="C2H2-type" evidence="10">
    <location>
        <begin position="37"/>
        <end position="60"/>
    </location>
</feature>
<dbReference type="EMBL" id="CP044620">
    <property type="protein sequence ID" value="QRD85491.1"/>
    <property type="molecule type" value="Genomic_DNA"/>
</dbReference>
<dbReference type="AlphaFoldDB" id="A0A7U2MKM1"/>
<accession>A0A7U2MKM1</accession>
<evidence type="ECO:0000256" key="2">
    <source>
        <dbReference type="ARBA" id="ARBA00022723"/>
    </source>
</evidence>
<dbReference type="GO" id="GO:0000978">
    <property type="term" value="F:RNA polymerase II cis-regulatory region sequence-specific DNA binding"/>
    <property type="evidence" value="ECO:0007669"/>
    <property type="project" value="InterPro"/>
</dbReference>
<dbReference type="PANTHER" id="PTHR40626:SF11">
    <property type="entry name" value="ZINC FINGER PROTEIN YPR022C"/>
    <property type="match status" value="1"/>
</dbReference>
<reference evidence="12" key="1">
    <citation type="journal article" date="2021" name="G3 (Bethesda)">
        <title>Chromosome assembled and annotated genome sequence of Aspergillus flavus NRRL 3357.</title>
        <authorList>
            <person name="Skerker J.M."/>
            <person name="Pianalto K.M."/>
            <person name="Mondo S.J."/>
            <person name="Yang K."/>
            <person name="Arkin A.P."/>
            <person name="Keller N.P."/>
            <person name="Grigoriev I.V."/>
            <person name="Louise Glass N.L."/>
        </authorList>
    </citation>
    <scope>NUCLEOTIDE SEQUENCE [LARGE SCALE GENOMIC DNA]</scope>
    <source>
        <strain evidence="12">ATCC 200026 / FGSC A1120 / IAM 13836 / NRRL 3357 / JCM 12722 / SRRC 167</strain>
    </source>
</reference>
<feature type="domain" description="C2H2-type" evidence="10">
    <location>
        <begin position="9"/>
        <end position="36"/>
    </location>
</feature>
<keyword evidence="6" id="KW-0805">Transcription regulation</keyword>
<dbReference type="GO" id="GO:0005634">
    <property type="term" value="C:nucleus"/>
    <property type="evidence" value="ECO:0007669"/>
    <property type="project" value="UniProtKB-SubCell"/>
</dbReference>
<organism evidence="11 12">
    <name type="scientific">Aspergillus flavus (strain ATCC 200026 / FGSC A1120 / IAM 13836 / NRRL 3357 / JCM 12722 / SRRC 167)</name>
    <dbReference type="NCBI Taxonomy" id="332952"/>
    <lineage>
        <taxon>Eukaryota</taxon>
        <taxon>Fungi</taxon>
        <taxon>Dikarya</taxon>
        <taxon>Ascomycota</taxon>
        <taxon>Pezizomycotina</taxon>
        <taxon>Eurotiomycetes</taxon>
        <taxon>Eurotiomycetidae</taxon>
        <taxon>Eurotiales</taxon>
        <taxon>Aspergillaceae</taxon>
        <taxon>Aspergillus</taxon>
        <taxon>Aspergillus subgen. Circumdati</taxon>
    </lineage>
</organism>
<evidence type="ECO:0000256" key="3">
    <source>
        <dbReference type="ARBA" id="ARBA00022737"/>
    </source>
</evidence>
<gene>
    <name evidence="11" type="ORF">F9C07_1379324</name>
</gene>
<dbReference type="SUPFAM" id="SSF57667">
    <property type="entry name" value="beta-beta-alpha zinc fingers"/>
    <property type="match status" value="1"/>
</dbReference>
<evidence type="ECO:0000259" key="10">
    <source>
        <dbReference type="PROSITE" id="PS50157"/>
    </source>
</evidence>
<dbReference type="VEuPathDB" id="FungiDB:AFLA_006728"/>
<evidence type="ECO:0000256" key="6">
    <source>
        <dbReference type="ARBA" id="ARBA00023015"/>
    </source>
</evidence>
<evidence type="ECO:0000256" key="4">
    <source>
        <dbReference type="ARBA" id="ARBA00022771"/>
    </source>
</evidence>
<keyword evidence="4 9" id="KW-0863">Zinc-finger</keyword>
<evidence type="ECO:0000256" key="1">
    <source>
        <dbReference type="ARBA" id="ARBA00004123"/>
    </source>
</evidence>
<protein>
    <recommendedName>
        <fullName evidence="10">C2H2-type domain-containing protein</fullName>
    </recommendedName>
</protein>
<keyword evidence="8" id="KW-0539">Nucleus</keyword>
<evidence type="ECO:0000256" key="9">
    <source>
        <dbReference type="PROSITE-ProRule" id="PRU00042"/>
    </source>
</evidence>
<dbReference type="InterPro" id="IPR036236">
    <property type="entry name" value="Znf_C2H2_sf"/>
</dbReference>
<dbReference type="Pfam" id="PF04082">
    <property type="entry name" value="Fungal_trans"/>
    <property type="match status" value="1"/>
</dbReference>
<keyword evidence="7" id="KW-0804">Transcription</keyword>
<dbReference type="PROSITE" id="PS50157">
    <property type="entry name" value="ZINC_FINGER_C2H2_2"/>
    <property type="match status" value="2"/>
</dbReference>
<dbReference type="InterPro" id="IPR007219">
    <property type="entry name" value="XnlR_reg_dom"/>
</dbReference>
<dbReference type="GO" id="GO:0008270">
    <property type="term" value="F:zinc ion binding"/>
    <property type="evidence" value="ECO:0007669"/>
    <property type="project" value="UniProtKB-KW"/>
</dbReference>
<sequence length="675" mass="75269">MASNSEKPFACSWCDARFTRKEHRTRHEQAHSPRRQFKCPTCHKVFLRKDVLVRHARSMHDSTLGAGMQRIANCTTLVDNRGSNKSSSSVENMEVAVAPDVYAINCDLQPFARHARGLSPRLLGSNESEISLLNDFLSFDLSVDSLEPLSDILGNDVVSPFNADQKSVDSSPSRTMGLVYYLEDSCNANIPSDIGQYYGSIYQDTRNAEDGSQDSRPTKYAAQRYLRAFFDSFQRHIPLLHVPTYLKHQPPEPLQLAVYAVGALHAFNQVAARDAYRAGHEKLLKEASTLAPLERLQTLLLLTMFASWSDEPGLRAESIPLQGQLAAELRDCPSDISSSECVSWDVWVWRESMKRTILNIICFLGIMNVSHLSSTMFLPPGFDIELPYSEDLWTCNTRETWERLFSTAPRPQSFTAAFHNLTSLSGSILQNDSGLAHLVLMIALHSHVKSCRTLAASLPQSLSQEMTETSISSLNHWLLSLAESGILRSRQHVCADCSLAASALILWKATMIQLRADPASVRDVQDAILGLSMGHKAVPQLSPSYKPYSVAPAMSHAVSFIQGPIVRGVQFLQATSCASISIYNGLLGFHGLILLVRWLFSLEASDEQINEQALHPDEWLLLRDIRVLITESDLPSLEGLPLSAACARIWAETLHSDRQIWGVRKILHMYLQKLI</sequence>
<comment type="subcellular location">
    <subcellularLocation>
        <location evidence="1">Nucleus</location>
    </subcellularLocation>
</comment>
<dbReference type="InterPro" id="IPR013087">
    <property type="entry name" value="Znf_C2H2_type"/>
</dbReference>
<evidence type="ECO:0000256" key="8">
    <source>
        <dbReference type="ARBA" id="ARBA00023242"/>
    </source>
</evidence>
<dbReference type="GO" id="GO:0000785">
    <property type="term" value="C:chromatin"/>
    <property type="evidence" value="ECO:0007669"/>
    <property type="project" value="TreeGrafter"/>
</dbReference>